<evidence type="ECO:0000256" key="1">
    <source>
        <dbReference type="SAM" id="Phobius"/>
    </source>
</evidence>
<name>A0A117MP39_9ACTN</name>
<organism evidence="2 3">
    <name type="scientific">Actinoplanes awajinensis subsp. mycoplanecinus</name>
    <dbReference type="NCBI Taxonomy" id="135947"/>
    <lineage>
        <taxon>Bacteria</taxon>
        <taxon>Bacillati</taxon>
        <taxon>Actinomycetota</taxon>
        <taxon>Actinomycetes</taxon>
        <taxon>Micromonosporales</taxon>
        <taxon>Micromonosporaceae</taxon>
        <taxon>Actinoplanes</taxon>
    </lineage>
</organism>
<dbReference type="AlphaFoldDB" id="A0A117MP39"/>
<reference evidence="2 3" key="1">
    <citation type="submission" date="2015-10" db="EMBL/GenBank/DDBJ databases">
        <authorList>
            <person name="Gilbert D.G."/>
        </authorList>
    </citation>
    <scope>NUCLEOTIDE SEQUENCE [LARGE SCALE GENOMIC DNA]</scope>
    <source>
        <strain evidence="2 3">NRRL B-16712</strain>
    </source>
</reference>
<dbReference type="Proteomes" id="UP000053244">
    <property type="component" value="Unassembled WGS sequence"/>
</dbReference>
<comment type="caution">
    <text evidence="2">The sequence shown here is derived from an EMBL/GenBank/DDBJ whole genome shotgun (WGS) entry which is preliminary data.</text>
</comment>
<evidence type="ECO:0000313" key="2">
    <source>
        <dbReference type="EMBL" id="KUL28032.1"/>
    </source>
</evidence>
<keyword evidence="1" id="KW-1133">Transmembrane helix</keyword>
<proteinExistence type="predicted"/>
<dbReference type="OrthoDB" id="9941703at2"/>
<dbReference type="EMBL" id="LLZH01000292">
    <property type="protein sequence ID" value="KUL28032.1"/>
    <property type="molecule type" value="Genomic_DNA"/>
</dbReference>
<dbReference type="RefSeq" id="WP_067699355.1">
    <property type="nucleotide sequence ID" value="NZ_LLZH01000292.1"/>
</dbReference>
<evidence type="ECO:0000313" key="3">
    <source>
        <dbReference type="Proteomes" id="UP000053244"/>
    </source>
</evidence>
<keyword evidence="1" id="KW-0472">Membrane</keyword>
<accession>A0A117MP39</accession>
<protein>
    <submittedName>
        <fullName evidence="2">Uncharacterized protein</fullName>
    </submittedName>
</protein>
<gene>
    <name evidence="2" type="ORF">ADL15_33045</name>
</gene>
<feature type="transmembrane region" description="Helical" evidence="1">
    <location>
        <begin position="25"/>
        <end position="51"/>
    </location>
</feature>
<keyword evidence="1" id="KW-0812">Transmembrane</keyword>
<sequence length="194" mass="20827">MSKRWDRIRHDEQISATRARPWRGVLALVGVLLVVAGLVAVAGLKVVAFALEPVTSPAAAPPEADFFGTWCSPHGDRLVLTEGRVTVDPMSPILARQVAFLVPTPKPGRSPRWNDPPATTAAGSWGVSVLGADLMSGQVVTLEMEMDNIGPDTVISDVLEFDVYERDDGWAFSLPLKPRNSGDLPFTKCPAAQG</sequence>
<keyword evidence="3" id="KW-1185">Reference proteome</keyword>